<name>A0ABQ8AF47_BRANA</name>
<dbReference type="EMBL" id="JAGKQM010000013">
    <property type="protein sequence ID" value="KAH0891162.1"/>
    <property type="molecule type" value="Genomic_DNA"/>
</dbReference>
<sequence length="192" mass="21504">MLSPSSPPPSTLSAFVGLLKFVVRRLLHYWDSCNINKNGLVVPISIDNLYELGRSSKLIGDRFEVGRCTKARPSPGSCKHKLRTPCIMFDQERFLLGTDLKKASTTTRLMGSYELRQYKTVCHGGHHDHHSTHQGVHKQTASSNKTLDVDPQSVLPAASVSYTVHVPRRAEEVDETMPSFENKEKSRKSPCE</sequence>
<gene>
    <name evidence="2" type="ORF">HID58_053591</name>
</gene>
<feature type="region of interest" description="Disordered" evidence="1">
    <location>
        <begin position="169"/>
        <end position="192"/>
    </location>
</feature>
<reference evidence="2 3" key="1">
    <citation type="submission" date="2021-05" db="EMBL/GenBank/DDBJ databases">
        <title>Genome Assembly of Synthetic Allotetraploid Brassica napus Reveals Homoeologous Exchanges between Subgenomes.</title>
        <authorList>
            <person name="Davis J.T."/>
        </authorList>
    </citation>
    <scope>NUCLEOTIDE SEQUENCE [LARGE SCALE GENOMIC DNA]</scope>
    <source>
        <strain evidence="3">cv. Da-Ae</strain>
        <tissue evidence="2">Seedling</tissue>
    </source>
</reference>
<feature type="compositionally biased region" description="Basic residues" evidence="1">
    <location>
        <begin position="124"/>
        <end position="136"/>
    </location>
</feature>
<feature type="compositionally biased region" description="Basic and acidic residues" evidence="1">
    <location>
        <begin position="181"/>
        <end position="192"/>
    </location>
</feature>
<protein>
    <submittedName>
        <fullName evidence="2">Uncharacterized protein</fullName>
    </submittedName>
</protein>
<evidence type="ECO:0000313" key="2">
    <source>
        <dbReference type="EMBL" id="KAH0891162.1"/>
    </source>
</evidence>
<evidence type="ECO:0000313" key="3">
    <source>
        <dbReference type="Proteomes" id="UP000824890"/>
    </source>
</evidence>
<proteinExistence type="predicted"/>
<evidence type="ECO:0000256" key="1">
    <source>
        <dbReference type="SAM" id="MobiDB-lite"/>
    </source>
</evidence>
<dbReference type="Proteomes" id="UP000824890">
    <property type="component" value="Unassembled WGS sequence"/>
</dbReference>
<keyword evidence="3" id="KW-1185">Reference proteome</keyword>
<feature type="region of interest" description="Disordered" evidence="1">
    <location>
        <begin position="124"/>
        <end position="144"/>
    </location>
</feature>
<accession>A0ABQ8AF47</accession>
<organism evidence="2 3">
    <name type="scientific">Brassica napus</name>
    <name type="common">Rape</name>
    <dbReference type="NCBI Taxonomy" id="3708"/>
    <lineage>
        <taxon>Eukaryota</taxon>
        <taxon>Viridiplantae</taxon>
        <taxon>Streptophyta</taxon>
        <taxon>Embryophyta</taxon>
        <taxon>Tracheophyta</taxon>
        <taxon>Spermatophyta</taxon>
        <taxon>Magnoliopsida</taxon>
        <taxon>eudicotyledons</taxon>
        <taxon>Gunneridae</taxon>
        <taxon>Pentapetalae</taxon>
        <taxon>rosids</taxon>
        <taxon>malvids</taxon>
        <taxon>Brassicales</taxon>
        <taxon>Brassicaceae</taxon>
        <taxon>Brassiceae</taxon>
        <taxon>Brassica</taxon>
    </lineage>
</organism>
<comment type="caution">
    <text evidence="2">The sequence shown here is derived from an EMBL/GenBank/DDBJ whole genome shotgun (WGS) entry which is preliminary data.</text>
</comment>